<feature type="region of interest" description="Disordered" evidence="6">
    <location>
        <begin position="1"/>
        <end position="90"/>
    </location>
</feature>
<sequence length="747" mass="79880">MAGLLRAPLGVSAPSWSVSSAPVSRSRLRVQGQAAGWAGVSPSTPRMREASPNTRVHAVAAPERLAGRESGSSGPPTAASPVACSVTPTQQPAHAANAILPTPADWLESARRAEDEQRREALERLMQREADTLQLGGAAAPEQQQLEQRQQQLEEQLVEEEQQQQEAAEEEVWRLERLAQSAAASTSGRAQQQQQREVVGSTRRGRVGARGRTAAPAPATPARRASTAMAAAPAAAAAVAAADLASATTIRTWLLDCATRRVRHSTRPAASSTTTSSPSTASSTPAAAPPPSQRGAVLGSGRRTLLRARPAGGAVALNPAAVEGLSEETQGDMVALIQARLPLSTGRRFRRKGAAASTGDTISVYLRALGNTAVLGRAQEARLAVIMHKGRALEALAARLAGSEAAAASLDLERLAAAAGLRSSADAAQVLLNRREAKDLLMQYNVRLVISIAKRYANNGIDLEDLIPEGMVGLSKSLERFEPAKGFKFSTYAHWWIRQAISRAVCDQSRTVRLPSHVCEILYRINRAISTMQEEPDRDEMPGYEEIAAKVGLPVQRVIQYLRLAKVGSGNGPPGDRSGYTVGGNMKNVDFSADWDQEGEDDLLGGAGEELESEEHAACMRAVTDLMLGTLDKRERNILRMRYGLLTLRGGNEGRHGAADGGSPLLDAGGMSTDSATMSLGEVAIAYGLSKERIRQIEEKALRALRKPWRMQLIRQLSFGQRVSRANLSHFRAAQELAGEEDLQISL</sequence>
<gene>
    <name evidence="8" type="ORF">C2E20_7981</name>
</gene>
<feature type="compositionally biased region" description="Low complexity" evidence="6">
    <location>
        <begin position="210"/>
        <end position="226"/>
    </location>
</feature>
<reference evidence="8 9" key="1">
    <citation type="journal article" date="2018" name="Plant J.">
        <title>Genome sequences of Chlorella sorokiniana UTEX 1602 and Micractinium conductrix SAG 241.80: implications to maltose excretion by a green alga.</title>
        <authorList>
            <person name="Arriola M.B."/>
            <person name="Velmurugan N."/>
            <person name="Zhang Y."/>
            <person name="Plunkett M.H."/>
            <person name="Hondzo H."/>
            <person name="Barney B.M."/>
        </authorList>
    </citation>
    <scope>NUCLEOTIDE SEQUENCE [LARGE SCALE GENOMIC DNA]</scope>
    <source>
        <strain evidence="8 9">SAG 241.80</strain>
    </source>
</reference>
<dbReference type="SUPFAM" id="SSF88659">
    <property type="entry name" value="Sigma3 and sigma4 domains of RNA polymerase sigma factors"/>
    <property type="match status" value="3"/>
</dbReference>
<dbReference type="Pfam" id="PF04545">
    <property type="entry name" value="Sigma70_r4"/>
    <property type="match status" value="1"/>
</dbReference>
<evidence type="ECO:0000256" key="2">
    <source>
        <dbReference type="ARBA" id="ARBA00023015"/>
    </source>
</evidence>
<dbReference type="InterPro" id="IPR036388">
    <property type="entry name" value="WH-like_DNA-bd_sf"/>
</dbReference>
<dbReference type="Gene3D" id="1.10.601.10">
    <property type="entry name" value="RNA Polymerase Primary Sigma Factor"/>
    <property type="match status" value="1"/>
</dbReference>
<feature type="region of interest" description="Disordered" evidence="6">
    <location>
        <begin position="263"/>
        <end position="297"/>
    </location>
</feature>
<dbReference type="InterPro" id="IPR013324">
    <property type="entry name" value="RNA_pol_sigma_r3/r4-like"/>
</dbReference>
<feature type="region of interest" description="Disordered" evidence="6">
    <location>
        <begin position="183"/>
        <end position="226"/>
    </location>
</feature>
<comment type="similarity">
    <text evidence="1">Belongs to the sigma-70 factor family.</text>
</comment>
<protein>
    <submittedName>
        <fullName evidence="8">RNA polymerase sigma factor</fullName>
    </submittedName>
</protein>
<evidence type="ECO:0000256" key="1">
    <source>
        <dbReference type="ARBA" id="ARBA00007788"/>
    </source>
</evidence>
<dbReference type="InterPro" id="IPR014284">
    <property type="entry name" value="RNA_pol_sigma-70_dom"/>
</dbReference>
<feature type="domain" description="RNA polymerase sigma-70" evidence="7">
    <location>
        <begin position="679"/>
        <end position="705"/>
    </location>
</feature>
<feature type="compositionally biased region" description="Low complexity" evidence="6">
    <location>
        <begin position="70"/>
        <end position="81"/>
    </location>
</feature>
<feature type="compositionally biased region" description="Polar residues" evidence="6">
    <location>
        <begin position="183"/>
        <end position="196"/>
    </location>
</feature>
<name>A0A2P6V2T2_9CHLO</name>
<dbReference type="InterPro" id="IPR000943">
    <property type="entry name" value="RNA_pol_sigma70"/>
</dbReference>
<dbReference type="GO" id="GO:0006352">
    <property type="term" value="P:DNA-templated transcription initiation"/>
    <property type="evidence" value="ECO:0007669"/>
    <property type="project" value="InterPro"/>
</dbReference>
<dbReference type="InterPro" id="IPR007630">
    <property type="entry name" value="RNA_pol_sigma70_r4"/>
</dbReference>
<evidence type="ECO:0000256" key="5">
    <source>
        <dbReference type="ARBA" id="ARBA00023163"/>
    </source>
</evidence>
<accession>A0A2P6V2T2</accession>
<dbReference type="AlphaFoldDB" id="A0A2P6V2T2"/>
<dbReference type="Gene3D" id="1.10.10.10">
    <property type="entry name" value="Winged helix-like DNA-binding domain superfamily/Winged helix DNA-binding domain"/>
    <property type="match status" value="2"/>
</dbReference>
<proteinExistence type="inferred from homology"/>
<comment type="caution">
    <text evidence="8">The sequence shown here is derived from an EMBL/GenBank/DDBJ whole genome shotgun (WGS) entry which is preliminary data.</text>
</comment>
<dbReference type="PANTHER" id="PTHR30603">
    <property type="entry name" value="RNA POLYMERASE SIGMA FACTOR RPO"/>
    <property type="match status" value="1"/>
</dbReference>
<dbReference type="GO" id="GO:0016987">
    <property type="term" value="F:sigma factor activity"/>
    <property type="evidence" value="ECO:0007669"/>
    <property type="project" value="UniProtKB-KW"/>
</dbReference>
<dbReference type="NCBIfam" id="TIGR02937">
    <property type="entry name" value="sigma70-ECF"/>
    <property type="match status" value="1"/>
</dbReference>
<evidence type="ECO:0000259" key="7">
    <source>
        <dbReference type="PROSITE" id="PS00716"/>
    </source>
</evidence>
<feature type="compositionally biased region" description="Low complexity" evidence="6">
    <location>
        <begin position="267"/>
        <end position="286"/>
    </location>
</feature>
<dbReference type="InterPro" id="IPR007627">
    <property type="entry name" value="RNA_pol_sigma70_r2"/>
</dbReference>
<evidence type="ECO:0000256" key="6">
    <source>
        <dbReference type="SAM" id="MobiDB-lite"/>
    </source>
</evidence>
<feature type="compositionally biased region" description="Low complexity" evidence="6">
    <location>
        <begin position="12"/>
        <end position="25"/>
    </location>
</feature>
<feature type="compositionally biased region" description="Low complexity" evidence="6">
    <location>
        <begin position="138"/>
        <end position="155"/>
    </location>
</feature>
<dbReference type="PANTHER" id="PTHR30603:SF47">
    <property type="entry name" value="RNA POLYMERASE SIGMA FACTOR SIGD, CHLOROPLASTIC"/>
    <property type="match status" value="1"/>
</dbReference>
<keyword evidence="2" id="KW-0805">Transcription regulation</keyword>
<keyword evidence="5" id="KW-0804">Transcription</keyword>
<feature type="region of interest" description="Disordered" evidence="6">
    <location>
        <begin position="138"/>
        <end position="170"/>
    </location>
</feature>
<keyword evidence="9" id="KW-1185">Reference proteome</keyword>
<organism evidence="8 9">
    <name type="scientific">Micractinium conductrix</name>
    <dbReference type="NCBI Taxonomy" id="554055"/>
    <lineage>
        <taxon>Eukaryota</taxon>
        <taxon>Viridiplantae</taxon>
        <taxon>Chlorophyta</taxon>
        <taxon>core chlorophytes</taxon>
        <taxon>Trebouxiophyceae</taxon>
        <taxon>Chlorellales</taxon>
        <taxon>Chlorellaceae</taxon>
        <taxon>Chlorella clade</taxon>
        <taxon>Micractinium</taxon>
    </lineage>
</organism>
<keyword evidence="4" id="KW-0238">DNA-binding</keyword>
<dbReference type="OrthoDB" id="206108at2759"/>
<dbReference type="Proteomes" id="UP000239649">
    <property type="component" value="Unassembled WGS sequence"/>
</dbReference>
<dbReference type="Pfam" id="PF04542">
    <property type="entry name" value="Sigma70_r2"/>
    <property type="match status" value="1"/>
</dbReference>
<dbReference type="PRINTS" id="PR00046">
    <property type="entry name" value="SIGMA70FCT"/>
</dbReference>
<evidence type="ECO:0000256" key="4">
    <source>
        <dbReference type="ARBA" id="ARBA00023125"/>
    </source>
</evidence>
<evidence type="ECO:0000256" key="3">
    <source>
        <dbReference type="ARBA" id="ARBA00023082"/>
    </source>
</evidence>
<keyword evidence="3" id="KW-0731">Sigma factor</keyword>
<evidence type="ECO:0000313" key="9">
    <source>
        <dbReference type="Proteomes" id="UP000239649"/>
    </source>
</evidence>
<dbReference type="InterPro" id="IPR050239">
    <property type="entry name" value="Sigma-70_RNA_pol_init_factors"/>
</dbReference>
<evidence type="ECO:0000313" key="8">
    <source>
        <dbReference type="EMBL" id="PSC68406.1"/>
    </source>
</evidence>
<dbReference type="GO" id="GO:0003677">
    <property type="term" value="F:DNA binding"/>
    <property type="evidence" value="ECO:0007669"/>
    <property type="project" value="UniProtKB-KW"/>
</dbReference>
<dbReference type="SUPFAM" id="SSF88946">
    <property type="entry name" value="Sigma2 domain of RNA polymerase sigma factors"/>
    <property type="match status" value="1"/>
</dbReference>
<dbReference type="EMBL" id="LHPF02000037">
    <property type="protein sequence ID" value="PSC68406.1"/>
    <property type="molecule type" value="Genomic_DNA"/>
</dbReference>
<feature type="compositionally biased region" description="Acidic residues" evidence="6">
    <location>
        <begin position="156"/>
        <end position="170"/>
    </location>
</feature>
<dbReference type="InterPro" id="IPR013325">
    <property type="entry name" value="RNA_pol_sigma_r2"/>
</dbReference>
<dbReference type="PROSITE" id="PS00716">
    <property type="entry name" value="SIGMA70_2"/>
    <property type="match status" value="1"/>
</dbReference>